<keyword evidence="8 9" id="KW-0687">Ribonucleoprotein</keyword>
<evidence type="ECO:0000313" key="13">
    <source>
        <dbReference type="Proteomes" id="UP000823749"/>
    </source>
</evidence>
<feature type="domain" description="Sm" evidence="11">
    <location>
        <begin position="9"/>
        <end position="42"/>
    </location>
</feature>
<evidence type="ECO:0000256" key="2">
    <source>
        <dbReference type="ARBA" id="ARBA00004514"/>
    </source>
</evidence>
<dbReference type="InterPro" id="IPR027248">
    <property type="entry name" value="Sm_D2"/>
</dbReference>
<dbReference type="Gene3D" id="2.30.30.100">
    <property type="match status" value="1"/>
</dbReference>
<dbReference type="PANTHER" id="PTHR12777">
    <property type="entry name" value="SMALL NUCLEAR RIBONUCLEOPROTEIN SM D2"/>
    <property type="match status" value="1"/>
</dbReference>
<dbReference type="Proteomes" id="UP000823749">
    <property type="component" value="Chromosome 2"/>
</dbReference>
<evidence type="ECO:0000256" key="8">
    <source>
        <dbReference type="ARBA" id="ARBA00023274"/>
    </source>
</evidence>
<name>A0AAV6LI29_9ERIC</name>
<keyword evidence="4" id="KW-0963">Cytoplasm</keyword>
<proteinExistence type="inferred from homology"/>
<dbReference type="InterPro" id="IPR010920">
    <property type="entry name" value="LSM_dom_sf"/>
</dbReference>
<feature type="compositionally biased region" description="Basic and acidic residues" evidence="10">
    <location>
        <begin position="80"/>
        <end position="91"/>
    </location>
</feature>
<evidence type="ECO:0000256" key="3">
    <source>
        <dbReference type="ARBA" id="ARBA00008146"/>
    </source>
</evidence>
<evidence type="ECO:0000256" key="6">
    <source>
        <dbReference type="ARBA" id="ARBA00023187"/>
    </source>
</evidence>
<dbReference type="AlphaFoldDB" id="A0AAV6LI29"/>
<feature type="region of interest" description="Disordered" evidence="10">
    <location>
        <begin position="73"/>
        <end position="99"/>
    </location>
</feature>
<evidence type="ECO:0000256" key="10">
    <source>
        <dbReference type="SAM" id="MobiDB-lite"/>
    </source>
</evidence>
<keyword evidence="7 9" id="KW-0539">Nucleus</keyword>
<evidence type="ECO:0000256" key="4">
    <source>
        <dbReference type="ARBA" id="ARBA00022490"/>
    </source>
</evidence>
<keyword evidence="5 9" id="KW-0507">mRNA processing</keyword>
<organism evidence="12 13">
    <name type="scientific">Rhododendron griersonianum</name>
    <dbReference type="NCBI Taxonomy" id="479676"/>
    <lineage>
        <taxon>Eukaryota</taxon>
        <taxon>Viridiplantae</taxon>
        <taxon>Streptophyta</taxon>
        <taxon>Embryophyta</taxon>
        <taxon>Tracheophyta</taxon>
        <taxon>Spermatophyta</taxon>
        <taxon>Magnoliopsida</taxon>
        <taxon>eudicotyledons</taxon>
        <taxon>Gunneridae</taxon>
        <taxon>Pentapetalae</taxon>
        <taxon>asterids</taxon>
        <taxon>Ericales</taxon>
        <taxon>Ericaceae</taxon>
        <taxon>Ericoideae</taxon>
        <taxon>Rhodoreae</taxon>
        <taxon>Rhododendron</taxon>
    </lineage>
</organism>
<comment type="similarity">
    <text evidence="3 9">Belongs to the snRNP core protein family.</text>
</comment>
<evidence type="ECO:0000256" key="9">
    <source>
        <dbReference type="RuleBase" id="RU365051"/>
    </source>
</evidence>
<dbReference type="GO" id="GO:0030532">
    <property type="term" value="C:small nuclear ribonucleoprotein complex"/>
    <property type="evidence" value="ECO:0007669"/>
    <property type="project" value="InterPro"/>
</dbReference>
<evidence type="ECO:0000256" key="7">
    <source>
        <dbReference type="ARBA" id="ARBA00023242"/>
    </source>
</evidence>
<dbReference type="GO" id="GO:0006397">
    <property type="term" value="P:mRNA processing"/>
    <property type="evidence" value="ECO:0007669"/>
    <property type="project" value="UniProtKB-KW"/>
</dbReference>
<dbReference type="EMBL" id="JACTNZ010000002">
    <property type="protein sequence ID" value="KAG5563622.1"/>
    <property type="molecule type" value="Genomic_DNA"/>
</dbReference>
<protein>
    <recommendedName>
        <fullName evidence="9">Small nuclear ribonucleoprotein Sm D2</fullName>
        <shortName evidence="9">Sm-D2</shortName>
    </recommendedName>
    <alternativeName>
        <fullName evidence="9">snRNP core protein D2</fullName>
    </alternativeName>
</protein>
<dbReference type="GO" id="GO:0008380">
    <property type="term" value="P:RNA splicing"/>
    <property type="evidence" value="ECO:0007669"/>
    <property type="project" value="UniProtKB-KW"/>
</dbReference>
<evidence type="ECO:0000256" key="1">
    <source>
        <dbReference type="ARBA" id="ARBA00004123"/>
    </source>
</evidence>
<keyword evidence="6 9" id="KW-0508">mRNA splicing</keyword>
<reference evidence="12" key="1">
    <citation type="submission" date="2020-08" db="EMBL/GenBank/DDBJ databases">
        <title>Plant Genome Project.</title>
        <authorList>
            <person name="Zhang R.-G."/>
        </authorList>
    </citation>
    <scope>NUCLEOTIDE SEQUENCE</scope>
    <source>
        <strain evidence="12">WSP0</strain>
        <tissue evidence="12">Leaf</tissue>
    </source>
</reference>
<gene>
    <name evidence="12" type="ORF">RHGRI_006163</name>
</gene>
<comment type="subcellular location">
    <subcellularLocation>
        <location evidence="2">Cytoplasm</location>
        <location evidence="2">Cytosol</location>
    </subcellularLocation>
    <subcellularLocation>
        <location evidence="1 9">Nucleus</location>
    </subcellularLocation>
</comment>
<evidence type="ECO:0000259" key="11">
    <source>
        <dbReference type="Pfam" id="PF01423"/>
    </source>
</evidence>
<accession>A0AAV6LI29</accession>
<dbReference type="GO" id="GO:0005829">
    <property type="term" value="C:cytosol"/>
    <property type="evidence" value="ECO:0007669"/>
    <property type="project" value="UniProtKB-SubCell"/>
</dbReference>
<evidence type="ECO:0000256" key="5">
    <source>
        <dbReference type="ARBA" id="ARBA00022664"/>
    </source>
</evidence>
<dbReference type="InterPro" id="IPR001163">
    <property type="entry name" value="Sm_dom_euk/arc"/>
</dbReference>
<sequence>MIRFPVSRIENRNKKKLLGCVRAFDRHCNMVLENVREMWTKAGLEDLAKDYAIAKFDSVRKAFSAQLAVDSRKGYGGGSDHLKQTHEETNKKKNKEHKKNKGFKGGLLCKLEGLLDSPLENEWLKILSRATLDFVVGNFRGRVAAFEELMECPNVSRVAFKDAASFTSSYSIQTCIENILNNTEFWCLLTICIGVFDDALVDNEIESMAREIR</sequence>
<dbReference type="Pfam" id="PF01423">
    <property type="entry name" value="LSM"/>
    <property type="match status" value="1"/>
</dbReference>
<comment type="caution">
    <text evidence="12">The sequence shown here is derived from an EMBL/GenBank/DDBJ whole genome shotgun (WGS) entry which is preliminary data.</text>
</comment>
<evidence type="ECO:0000313" key="12">
    <source>
        <dbReference type="EMBL" id="KAG5563622.1"/>
    </source>
</evidence>
<dbReference type="SUPFAM" id="SSF50182">
    <property type="entry name" value="Sm-like ribonucleoproteins"/>
    <property type="match status" value="1"/>
</dbReference>
<keyword evidence="13" id="KW-1185">Reference proteome</keyword>